<dbReference type="SUPFAM" id="SSF52777">
    <property type="entry name" value="CoA-dependent acyltransferases"/>
    <property type="match status" value="1"/>
</dbReference>
<keyword evidence="8" id="KW-0443">Lipid metabolism</keyword>
<comment type="pathway">
    <text evidence="2">Lipid metabolism.</text>
</comment>
<dbReference type="HOGENOM" id="CLU_024186_2_0_11"/>
<feature type="region of interest" description="Disordered" evidence="11">
    <location>
        <begin position="183"/>
        <end position="202"/>
    </location>
</feature>
<keyword evidence="6" id="KW-0808">Transferase</keyword>
<dbReference type="STRING" id="526226.Gbro_4654"/>
<comment type="catalytic activity">
    <reaction evidence="10">
        <text>an acyl-CoA + a 1,2-diacyl-sn-glycerol = a triacyl-sn-glycerol + CoA</text>
        <dbReference type="Rhea" id="RHEA:10868"/>
        <dbReference type="ChEBI" id="CHEBI:17815"/>
        <dbReference type="ChEBI" id="CHEBI:57287"/>
        <dbReference type="ChEBI" id="CHEBI:58342"/>
        <dbReference type="ChEBI" id="CHEBI:64615"/>
        <dbReference type="EC" id="2.3.1.20"/>
    </reaction>
</comment>
<dbReference type="OrthoDB" id="9810950at2"/>
<evidence type="ECO:0000256" key="9">
    <source>
        <dbReference type="ARBA" id="ARBA00023315"/>
    </source>
</evidence>
<sequence length="496" mass="54036">MSDTQNTDNDPTDSDPTDTVESGDRPLEWANDPHMSAVDTIMWRGDTDRRMRGTISMLEIYDCVPDWDRLVAAHEWASRMAPRFRQRVIDSPFGTGTPSWAVDPDFDLHYHMRRIRLGGDGSMRELLTTCEQLAMTALDAARPPWEGTLIEGLPDGKAAYFLKAHHALTDGLGAIIGLAQLHSPMRDHNPSKPQPPSPDPTSISALDILTRQVGEEVRRIPHRIDTTWKGVRSLTRPRRALSTALRYGRSVPRVAGLVSPPGSPLLAGRSLSWRFSAFEVPFTDMKAAATACKASVNDIYLAGLIGGFRRYHEKLGHPVEAIPVAIPISVRRPEDPAGGNRIAVGRLAGPTGIADPFERVLTIREQVRAARHEPAVDIFNTLGSVMAWLPGQVLMQFSGTTSQNDLQASNVPGIPWDTYVAGAKVERMFPFGPLPGCAVMATMITHNGVACLGLNSDGAAITEPELFADCLVAGFDEVLALAADDEVQPGRLVRVV</sequence>
<evidence type="ECO:0000256" key="10">
    <source>
        <dbReference type="ARBA" id="ARBA00048109"/>
    </source>
</evidence>
<evidence type="ECO:0000256" key="2">
    <source>
        <dbReference type="ARBA" id="ARBA00005189"/>
    </source>
</evidence>
<feature type="domain" description="O-acyltransferase WSD1-like N-terminal" evidence="12">
    <location>
        <begin position="35"/>
        <end position="300"/>
    </location>
</feature>
<keyword evidence="9" id="KW-0012">Acyltransferase</keyword>
<evidence type="ECO:0000256" key="1">
    <source>
        <dbReference type="ARBA" id="ARBA00004771"/>
    </source>
</evidence>
<evidence type="ECO:0000256" key="7">
    <source>
        <dbReference type="ARBA" id="ARBA00022798"/>
    </source>
</evidence>
<comment type="similarity">
    <text evidence="3">Belongs to the long-chain O-acyltransferase family.</text>
</comment>
<dbReference type="eggNOG" id="COG1020">
    <property type="taxonomic scope" value="Bacteria"/>
</dbReference>
<dbReference type="Pfam" id="PF06974">
    <property type="entry name" value="WS_DGAT_C"/>
    <property type="match status" value="1"/>
</dbReference>
<proteinExistence type="inferred from homology"/>
<organism evidence="14 15">
    <name type="scientific">Gordonia bronchialis (strain ATCC 25592 / DSM 43247 / BCRC 13721 / JCM 3198 / KCTC 3076 / NBRC 16047 / NCTC 10667)</name>
    <name type="common">Rhodococcus bronchialis</name>
    <dbReference type="NCBI Taxonomy" id="526226"/>
    <lineage>
        <taxon>Bacteria</taxon>
        <taxon>Bacillati</taxon>
        <taxon>Actinomycetota</taxon>
        <taxon>Actinomycetes</taxon>
        <taxon>Mycobacteriales</taxon>
        <taxon>Gordoniaceae</taxon>
        <taxon>Gordonia</taxon>
    </lineage>
</organism>
<evidence type="ECO:0000256" key="5">
    <source>
        <dbReference type="ARBA" id="ARBA00022516"/>
    </source>
</evidence>
<dbReference type="AlphaFoldDB" id="D0L7J1"/>
<evidence type="ECO:0000256" key="4">
    <source>
        <dbReference type="ARBA" id="ARBA00013244"/>
    </source>
</evidence>
<evidence type="ECO:0000256" key="3">
    <source>
        <dbReference type="ARBA" id="ARBA00009587"/>
    </source>
</evidence>
<feature type="domain" description="O-acyltransferase WSD1 C-terminal" evidence="13">
    <location>
        <begin position="339"/>
        <end position="477"/>
    </location>
</feature>
<keyword evidence="15" id="KW-1185">Reference proteome</keyword>
<dbReference type="GO" id="GO:0004144">
    <property type="term" value="F:diacylglycerol O-acyltransferase activity"/>
    <property type="evidence" value="ECO:0007669"/>
    <property type="project" value="UniProtKB-EC"/>
</dbReference>
<dbReference type="InterPro" id="IPR009721">
    <property type="entry name" value="O-acyltransferase_WSD1_C"/>
</dbReference>
<dbReference type="PANTHER" id="PTHR31650">
    <property type="entry name" value="O-ACYLTRANSFERASE (WSD1-LIKE) FAMILY PROTEIN"/>
    <property type="match status" value="1"/>
</dbReference>
<dbReference type="PANTHER" id="PTHR31650:SF1">
    <property type="entry name" value="WAX ESTER SYNTHASE_DIACYLGLYCEROL ACYLTRANSFERASE 4-RELATED"/>
    <property type="match status" value="1"/>
</dbReference>
<dbReference type="GO" id="GO:0006071">
    <property type="term" value="P:glycerol metabolic process"/>
    <property type="evidence" value="ECO:0007669"/>
    <property type="project" value="UniProtKB-KW"/>
</dbReference>
<comment type="pathway">
    <text evidence="1">Glycerolipid metabolism; triacylglycerol biosynthesis.</text>
</comment>
<dbReference type="InterPro" id="IPR004255">
    <property type="entry name" value="O-acyltransferase_WSD1_N"/>
</dbReference>
<dbReference type="Proteomes" id="UP000001219">
    <property type="component" value="Chromosome"/>
</dbReference>
<evidence type="ECO:0000259" key="12">
    <source>
        <dbReference type="Pfam" id="PF03007"/>
    </source>
</evidence>
<dbReference type="GO" id="GO:0019432">
    <property type="term" value="P:triglyceride biosynthetic process"/>
    <property type="evidence" value="ECO:0007669"/>
    <property type="project" value="UniProtKB-UniPathway"/>
</dbReference>
<dbReference type="GO" id="GO:0001666">
    <property type="term" value="P:response to hypoxia"/>
    <property type="evidence" value="ECO:0007669"/>
    <property type="project" value="TreeGrafter"/>
</dbReference>
<dbReference type="EC" id="2.3.1.20" evidence="4"/>
<name>D0L7J1_GORB4</name>
<evidence type="ECO:0000313" key="15">
    <source>
        <dbReference type="Proteomes" id="UP000001219"/>
    </source>
</evidence>
<dbReference type="InterPro" id="IPR045034">
    <property type="entry name" value="O-acyltransferase_WSD1-like"/>
</dbReference>
<gene>
    <name evidence="14" type="ordered locus">Gbro_4654</name>
</gene>
<keyword evidence="7" id="KW-0319">Glycerol metabolism</keyword>
<reference evidence="14 15" key="2">
    <citation type="journal article" date="2010" name="Stand. Genomic Sci.">
        <title>Complete genome sequence of Gordonia bronchialis type strain (3410).</title>
        <authorList>
            <person name="Ivanova N."/>
            <person name="Sikorski J."/>
            <person name="Jando M."/>
            <person name="Lapidus A."/>
            <person name="Nolan M."/>
            <person name="Lucas S."/>
            <person name="Del Rio T.G."/>
            <person name="Tice H."/>
            <person name="Copeland A."/>
            <person name="Cheng J.F."/>
            <person name="Chen F."/>
            <person name="Bruce D."/>
            <person name="Goodwin L."/>
            <person name="Pitluck S."/>
            <person name="Mavromatis K."/>
            <person name="Ovchinnikova G."/>
            <person name="Pati A."/>
            <person name="Chen A."/>
            <person name="Palaniappan K."/>
            <person name="Land M."/>
            <person name="Hauser L."/>
            <person name="Chang Y.J."/>
            <person name="Jeffries C.D."/>
            <person name="Chain P."/>
            <person name="Saunders E."/>
            <person name="Han C."/>
            <person name="Detter J.C."/>
            <person name="Brettin T."/>
            <person name="Rohde M."/>
            <person name="Goker M."/>
            <person name="Bristow J."/>
            <person name="Eisen J.A."/>
            <person name="Markowitz V."/>
            <person name="Hugenholtz P."/>
            <person name="Klenk H.P."/>
            <person name="Kyrpides N.C."/>
        </authorList>
    </citation>
    <scope>NUCLEOTIDE SEQUENCE [LARGE SCALE GENOMIC DNA]</scope>
    <source>
        <strain evidence="15">ATCC 25592 / DSM 43247 / BCRC 13721 / JCM 3198 / KCTC 3076 / NBRC 16047 / NCTC 10667</strain>
    </source>
</reference>
<keyword evidence="5" id="KW-0444">Lipid biosynthesis</keyword>
<accession>D0L7J1</accession>
<dbReference type="Pfam" id="PF03007">
    <property type="entry name" value="WS_DGAT_cat"/>
    <property type="match status" value="1"/>
</dbReference>
<dbReference type="GO" id="GO:0005886">
    <property type="term" value="C:plasma membrane"/>
    <property type="evidence" value="ECO:0007669"/>
    <property type="project" value="TreeGrafter"/>
</dbReference>
<protein>
    <recommendedName>
        <fullName evidence="4">diacylglycerol O-acyltransferase</fullName>
        <ecNumber evidence="4">2.3.1.20</ecNumber>
    </recommendedName>
</protein>
<evidence type="ECO:0000313" key="14">
    <source>
        <dbReference type="EMBL" id="ACY23780.1"/>
    </source>
</evidence>
<dbReference type="EMBL" id="CP001802">
    <property type="protein sequence ID" value="ACY23780.1"/>
    <property type="molecule type" value="Genomic_DNA"/>
</dbReference>
<feature type="region of interest" description="Disordered" evidence="11">
    <location>
        <begin position="1"/>
        <end position="31"/>
    </location>
</feature>
<reference evidence="15" key="1">
    <citation type="submission" date="2009-10" db="EMBL/GenBank/DDBJ databases">
        <title>The complete chromosome of Gordonia bronchialis DSM 43247.</title>
        <authorList>
            <consortium name="US DOE Joint Genome Institute (JGI-PGF)"/>
            <person name="Lucas S."/>
            <person name="Copeland A."/>
            <person name="Lapidus A."/>
            <person name="Glavina del Rio T."/>
            <person name="Dalin E."/>
            <person name="Tice H."/>
            <person name="Bruce D."/>
            <person name="Goodwin L."/>
            <person name="Pitluck S."/>
            <person name="Kyrpides N."/>
            <person name="Mavromatis K."/>
            <person name="Ivanova N."/>
            <person name="Ovchinnikova G."/>
            <person name="Saunders E."/>
            <person name="Brettin T."/>
            <person name="Detter J.C."/>
            <person name="Han C."/>
            <person name="Larimer F."/>
            <person name="Land M."/>
            <person name="Hauser L."/>
            <person name="Markowitz V."/>
            <person name="Cheng J.-F."/>
            <person name="Hugenholtz P."/>
            <person name="Woyke T."/>
            <person name="Wu D."/>
            <person name="Jando M."/>
            <person name="Schneider S."/>
            <person name="Goeker M."/>
            <person name="Klenk H.-P."/>
            <person name="Eisen J.A."/>
        </authorList>
    </citation>
    <scope>NUCLEOTIDE SEQUENCE [LARGE SCALE GENOMIC DNA]</scope>
    <source>
        <strain evidence="15">ATCC 25592 / DSM 43247 / BCRC 13721 / JCM 3198 / KCTC 3076 / NBRC 16047 / NCTC 10667</strain>
    </source>
</reference>
<evidence type="ECO:0000256" key="8">
    <source>
        <dbReference type="ARBA" id="ARBA00023098"/>
    </source>
</evidence>
<dbReference type="GO" id="GO:0071731">
    <property type="term" value="P:response to nitric oxide"/>
    <property type="evidence" value="ECO:0007669"/>
    <property type="project" value="TreeGrafter"/>
</dbReference>
<evidence type="ECO:0000256" key="11">
    <source>
        <dbReference type="SAM" id="MobiDB-lite"/>
    </source>
</evidence>
<dbReference type="GO" id="GO:0051701">
    <property type="term" value="P:biological process involved in interaction with host"/>
    <property type="evidence" value="ECO:0007669"/>
    <property type="project" value="TreeGrafter"/>
</dbReference>
<evidence type="ECO:0000259" key="13">
    <source>
        <dbReference type="Pfam" id="PF06974"/>
    </source>
</evidence>
<dbReference type="KEGG" id="gbr:Gbro_4654"/>
<dbReference type="UniPathway" id="UPA00282"/>
<evidence type="ECO:0000256" key="6">
    <source>
        <dbReference type="ARBA" id="ARBA00022679"/>
    </source>
</evidence>